<accession>A0A7W8M8E0</accession>
<keyword evidence="2" id="KW-1185">Reference proteome</keyword>
<organism evidence="1 2">
    <name type="scientific">Quisquiliibacterium transsilvanicum</name>
    <dbReference type="NCBI Taxonomy" id="1549638"/>
    <lineage>
        <taxon>Bacteria</taxon>
        <taxon>Pseudomonadati</taxon>
        <taxon>Pseudomonadota</taxon>
        <taxon>Betaproteobacteria</taxon>
        <taxon>Burkholderiales</taxon>
        <taxon>Burkholderiaceae</taxon>
        <taxon>Quisquiliibacterium</taxon>
    </lineage>
</organism>
<gene>
    <name evidence="1" type="ORF">HNQ70_001184</name>
</gene>
<proteinExistence type="predicted"/>
<evidence type="ECO:0000313" key="1">
    <source>
        <dbReference type="EMBL" id="MBB5271180.1"/>
    </source>
</evidence>
<comment type="caution">
    <text evidence="1">The sequence shown here is derived from an EMBL/GenBank/DDBJ whole genome shotgun (WGS) entry which is preliminary data.</text>
</comment>
<dbReference type="EMBL" id="JACHGB010000002">
    <property type="protein sequence ID" value="MBB5271180.1"/>
    <property type="molecule type" value="Genomic_DNA"/>
</dbReference>
<evidence type="ECO:0000313" key="2">
    <source>
        <dbReference type="Proteomes" id="UP000532440"/>
    </source>
</evidence>
<protein>
    <submittedName>
        <fullName evidence="1">Plasmid stability protein</fullName>
    </submittedName>
</protein>
<sequence length="101" mass="10966">MANLTIVIDDRLLQAARVKAAEQGTSVNEVCREAIARFAQADQEVLARVGRLRAIAGRALPAEGRAAGAAWPGRERFYDEIMRERGLAGPELPAVRKSPAR</sequence>
<dbReference type="Proteomes" id="UP000532440">
    <property type="component" value="Unassembled WGS sequence"/>
</dbReference>
<name>A0A7W8M8E0_9BURK</name>
<dbReference type="RefSeq" id="WP_183965215.1">
    <property type="nucleotide sequence ID" value="NZ_BAABEW010000017.1"/>
</dbReference>
<reference evidence="1 2" key="1">
    <citation type="submission" date="2020-08" db="EMBL/GenBank/DDBJ databases">
        <title>Genomic Encyclopedia of Type Strains, Phase IV (KMG-IV): sequencing the most valuable type-strain genomes for metagenomic binning, comparative biology and taxonomic classification.</title>
        <authorList>
            <person name="Goeker M."/>
        </authorList>
    </citation>
    <scope>NUCLEOTIDE SEQUENCE [LARGE SCALE GENOMIC DNA]</scope>
    <source>
        <strain evidence="1 2">DSM 29781</strain>
    </source>
</reference>
<dbReference type="AlphaFoldDB" id="A0A7W8M8E0"/>